<evidence type="ECO:0000313" key="2">
    <source>
        <dbReference type="EMBL" id="MVQ36764.1"/>
    </source>
</evidence>
<dbReference type="SUPFAM" id="SSF51658">
    <property type="entry name" value="Xylose isomerase-like"/>
    <property type="match status" value="1"/>
</dbReference>
<sequence>MCSTCLASQNLTLMYKKCVEGEGGRAAVEHSDLKKPYSFSLFVKHWKDQSAPELANFVSRIGFDGIELPIRDGFQVEPETAWKTLPQFAKQLNEQGVNIYSVAASTDESIFAACSEAGVPLIRIMVNIDQDGYKATEERTRRKLEALVPLCEKYGVKVGIQQHYGNYIIDSNGIMQLMHPINPKHIGVVWDAAHDAFAGQQPEYGLDIVWSHLAMVNLKNGFFLRSNGPEAETAEWKRHFTTGRHGMAHWPRIASYVKARNYAGVICLTAEYTDLANKDRYITEDLAYAKSLFK</sequence>
<dbReference type="InterPro" id="IPR050312">
    <property type="entry name" value="IolE/XylAMocC-like"/>
</dbReference>
<dbReference type="Pfam" id="PF01261">
    <property type="entry name" value="AP_endonuc_2"/>
    <property type="match status" value="1"/>
</dbReference>
<evidence type="ECO:0000259" key="1">
    <source>
        <dbReference type="Pfam" id="PF01261"/>
    </source>
</evidence>
<dbReference type="Gene3D" id="3.20.20.150">
    <property type="entry name" value="Divalent-metal-dependent TIM barrel enzymes"/>
    <property type="match status" value="1"/>
</dbReference>
<protein>
    <submittedName>
        <fullName evidence="2">TIM barrel protein</fullName>
    </submittedName>
</protein>
<organism evidence="2 3">
    <name type="scientific">Paenibacillus anseongense</name>
    <dbReference type="NCBI Taxonomy" id="2682845"/>
    <lineage>
        <taxon>Bacteria</taxon>
        <taxon>Bacillati</taxon>
        <taxon>Bacillota</taxon>
        <taxon>Bacilli</taxon>
        <taxon>Bacillales</taxon>
        <taxon>Paenibacillaceae</taxon>
        <taxon>Paenibacillus</taxon>
    </lineage>
</organism>
<name>A0ABW9UBZ0_9BACL</name>
<reference evidence="2 3" key="1">
    <citation type="submission" date="2019-12" db="EMBL/GenBank/DDBJ databases">
        <authorList>
            <person name="Huq M.A."/>
        </authorList>
    </citation>
    <scope>NUCLEOTIDE SEQUENCE [LARGE SCALE GENOMIC DNA]</scope>
    <source>
        <strain evidence="2 3">MAH-34</strain>
    </source>
</reference>
<proteinExistence type="predicted"/>
<dbReference type="PANTHER" id="PTHR12110">
    <property type="entry name" value="HYDROXYPYRUVATE ISOMERASE"/>
    <property type="match status" value="1"/>
</dbReference>
<keyword evidence="3" id="KW-1185">Reference proteome</keyword>
<dbReference type="Proteomes" id="UP000467637">
    <property type="component" value="Unassembled WGS sequence"/>
</dbReference>
<feature type="domain" description="Xylose isomerase-like TIM barrel" evidence="1">
    <location>
        <begin position="57"/>
        <end position="291"/>
    </location>
</feature>
<dbReference type="EMBL" id="WSEM01000016">
    <property type="protein sequence ID" value="MVQ36764.1"/>
    <property type="molecule type" value="Genomic_DNA"/>
</dbReference>
<gene>
    <name evidence="2" type="ORF">GON05_19315</name>
</gene>
<evidence type="ECO:0000313" key="3">
    <source>
        <dbReference type="Proteomes" id="UP000467637"/>
    </source>
</evidence>
<accession>A0ABW9UBZ0</accession>
<dbReference type="InterPro" id="IPR013022">
    <property type="entry name" value="Xyl_isomerase-like_TIM-brl"/>
</dbReference>
<dbReference type="InterPro" id="IPR036237">
    <property type="entry name" value="Xyl_isomerase-like_sf"/>
</dbReference>
<comment type="caution">
    <text evidence="2">The sequence shown here is derived from an EMBL/GenBank/DDBJ whole genome shotgun (WGS) entry which is preliminary data.</text>
</comment>